<gene>
    <name evidence="2" type="primary">Mo06230</name>
    <name evidence="2" type="ORF">E5Q_06230</name>
</gene>
<name>G7E8R1_MIXOS</name>
<dbReference type="RefSeq" id="XP_014568757.1">
    <property type="nucleotide sequence ID" value="XM_014713271.1"/>
</dbReference>
<proteinExistence type="predicted"/>
<feature type="region of interest" description="Disordered" evidence="1">
    <location>
        <begin position="100"/>
        <end position="353"/>
    </location>
</feature>
<dbReference type="InParanoid" id="G7E8R1"/>
<feature type="compositionally biased region" description="Polar residues" evidence="1">
    <location>
        <begin position="328"/>
        <end position="340"/>
    </location>
</feature>
<dbReference type="AlphaFoldDB" id="G7E8R1"/>
<evidence type="ECO:0000313" key="2">
    <source>
        <dbReference type="EMBL" id="GAA99529.1"/>
    </source>
</evidence>
<keyword evidence="3" id="KW-1185">Reference proteome</keyword>
<sequence>MHRRLRLHDSALSPSEYDAYSALLEEIDLRECTCEDMTELIGQRFRINADRLSEVMELVDVQASERAQVTNGLLLATLRLLAHAPTCDVLTKDHTFIQSKPLVRRPKNPFHRQSTPTLPKASLVPSPADARSQQRKSIDSNPFKRQPPPLPKRTVSHSVSSGSQAVDESSRRTSIDIISSSPVSRQFSRAESSHSHSSLATSTSSVSSSSSSSSSSSDDAGDRDDFPSSRLTESSHIAPTASLRKNPPPPVRLPRAQSMAYSRNGSDRKQETDTHSASSDPIPRRPPPPPTPALAKPTKTLPGLARSRTVTARPDPNSHSSTLRRESMSGSVNSLRQNSDSFRRRIASESTRGVEVLSKEFGRLEERFGKTKPTYLAQSREEKRGLVARSPSPPSTLAARHTFEPEGEDEVGWTRLG</sequence>
<dbReference type="EMBL" id="BABT02000220">
    <property type="protein sequence ID" value="GAA99529.1"/>
    <property type="molecule type" value="Genomic_DNA"/>
</dbReference>
<feature type="compositionally biased region" description="Basic and acidic residues" evidence="1">
    <location>
        <begin position="265"/>
        <end position="274"/>
    </location>
</feature>
<evidence type="ECO:0000256" key="1">
    <source>
        <dbReference type="SAM" id="MobiDB-lite"/>
    </source>
</evidence>
<feature type="compositionally biased region" description="Polar residues" evidence="1">
    <location>
        <begin position="156"/>
        <end position="167"/>
    </location>
</feature>
<comment type="caution">
    <text evidence="2">The sequence shown here is derived from an EMBL/GenBank/DDBJ whole genome shotgun (WGS) entry which is preliminary data.</text>
</comment>
<accession>G7E8R1</accession>
<evidence type="ECO:0000313" key="3">
    <source>
        <dbReference type="Proteomes" id="UP000009131"/>
    </source>
</evidence>
<reference evidence="2 3" key="1">
    <citation type="journal article" date="2011" name="J. Gen. Appl. Microbiol.">
        <title>Draft genome sequencing of the enigmatic basidiomycete Mixia osmundae.</title>
        <authorList>
            <person name="Nishida H."/>
            <person name="Nagatsuka Y."/>
            <person name="Sugiyama J."/>
        </authorList>
    </citation>
    <scope>NUCLEOTIDE SEQUENCE [LARGE SCALE GENOMIC DNA]</scope>
    <source>
        <strain evidence="3">CBS 9802 / IAM 14324 / JCM 22182 / KY 12970</strain>
    </source>
</reference>
<organism evidence="2 3">
    <name type="scientific">Mixia osmundae (strain CBS 9802 / IAM 14324 / JCM 22182 / KY 12970)</name>
    <dbReference type="NCBI Taxonomy" id="764103"/>
    <lineage>
        <taxon>Eukaryota</taxon>
        <taxon>Fungi</taxon>
        <taxon>Dikarya</taxon>
        <taxon>Basidiomycota</taxon>
        <taxon>Pucciniomycotina</taxon>
        <taxon>Mixiomycetes</taxon>
        <taxon>Mixiales</taxon>
        <taxon>Mixiaceae</taxon>
        <taxon>Mixia</taxon>
    </lineage>
</organism>
<protein>
    <submittedName>
        <fullName evidence="2">Uncharacterized protein</fullName>
    </submittedName>
</protein>
<feature type="compositionally biased region" description="Low complexity" evidence="1">
    <location>
        <begin position="195"/>
        <end position="217"/>
    </location>
</feature>
<feature type="region of interest" description="Disordered" evidence="1">
    <location>
        <begin position="374"/>
        <end position="417"/>
    </location>
</feature>
<dbReference type="Proteomes" id="UP000009131">
    <property type="component" value="Unassembled WGS sequence"/>
</dbReference>
<feature type="compositionally biased region" description="Low complexity" evidence="1">
    <location>
        <begin position="293"/>
        <end position="302"/>
    </location>
</feature>
<reference evidence="2 3" key="2">
    <citation type="journal article" date="2012" name="Open Biol.">
        <title>Characteristics of nucleosomes and linker DNA regions on the genome of the basidiomycete Mixia osmundae revealed by mono- and dinucleosome mapping.</title>
        <authorList>
            <person name="Nishida H."/>
            <person name="Kondo S."/>
            <person name="Matsumoto T."/>
            <person name="Suzuki Y."/>
            <person name="Yoshikawa H."/>
            <person name="Taylor T.D."/>
            <person name="Sugiyama J."/>
        </authorList>
    </citation>
    <scope>NUCLEOTIDE SEQUENCE [LARGE SCALE GENOMIC DNA]</scope>
    <source>
        <strain evidence="3">CBS 9802 / IAM 14324 / JCM 22182 / KY 12970</strain>
    </source>
</reference>
<dbReference type="HOGENOM" id="CLU_659031_0_0_1"/>